<name>A0AA41Z3P3_9HYPH</name>
<dbReference type="AlphaFoldDB" id="A0AA41Z3P3"/>
<dbReference type="GO" id="GO:0006559">
    <property type="term" value="P:L-phenylalanine catabolic process"/>
    <property type="evidence" value="ECO:0007669"/>
    <property type="project" value="TreeGrafter"/>
</dbReference>
<dbReference type="Proteomes" id="UP001165667">
    <property type="component" value="Unassembled WGS sequence"/>
</dbReference>
<dbReference type="GO" id="GO:0006749">
    <property type="term" value="P:glutathione metabolic process"/>
    <property type="evidence" value="ECO:0007669"/>
    <property type="project" value="TreeGrafter"/>
</dbReference>
<dbReference type="SUPFAM" id="SSF47616">
    <property type="entry name" value="GST C-terminal domain-like"/>
    <property type="match status" value="1"/>
</dbReference>
<dbReference type="InterPro" id="IPR036249">
    <property type="entry name" value="Thioredoxin-like_sf"/>
</dbReference>
<keyword evidence="4" id="KW-1185">Reference proteome</keyword>
<dbReference type="PROSITE" id="PS50405">
    <property type="entry name" value="GST_CTER"/>
    <property type="match status" value="1"/>
</dbReference>
<accession>A0AA41Z3P3</accession>
<gene>
    <name evidence="3" type="ORF">M8523_17220</name>
</gene>
<dbReference type="PANTHER" id="PTHR42673:SF21">
    <property type="entry name" value="GLUTATHIONE S-TRANSFERASE YFCF"/>
    <property type="match status" value="1"/>
</dbReference>
<dbReference type="PANTHER" id="PTHR42673">
    <property type="entry name" value="MALEYLACETOACETATE ISOMERASE"/>
    <property type="match status" value="1"/>
</dbReference>
<evidence type="ECO:0000259" key="2">
    <source>
        <dbReference type="PROSITE" id="PS50405"/>
    </source>
</evidence>
<sequence>MRLIGKLDSPYVRRVAISLLLMDLPFVHDDLSVFRDFDRIAVLNPIVKAPTLVTDSGVVLMDSTLILELLERLVPPKRRLSPEDPATFIRAQRVIGLALASCEKTVQIVYERQLRPAEKQHQPWLDRVERQLRAAYGLLEQEIGSGETWLFADRPLQADVTAAVAWRFTKDILPELFAIDSHPNLARLAARAEALSAFRDAPPT</sequence>
<evidence type="ECO:0000259" key="1">
    <source>
        <dbReference type="PROSITE" id="PS50404"/>
    </source>
</evidence>
<feature type="domain" description="GST C-terminal" evidence="2">
    <location>
        <begin position="84"/>
        <end position="204"/>
    </location>
</feature>
<dbReference type="InterPro" id="IPR010987">
    <property type="entry name" value="Glutathione-S-Trfase_C-like"/>
</dbReference>
<dbReference type="Gene3D" id="3.40.30.10">
    <property type="entry name" value="Glutaredoxin"/>
    <property type="match status" value="1"/>
</dbReference>
<evidence type="ECO:0000313" key="4">
    <source>
        <dbReference type="Proteomes" id="UP001165667"/>
    </source>
</evidence>
<feature type="domain" description="GST N-terminal" evidence="1">
    <location>
        <begin position="1"/>
        <end position="78"/>
    </location>
</feature>
<dbReference type="Pfam" id="PF13410">
    <property type="entry name" value="GST_C_2"/>
    <property type="match status" value="1"/>
</dbReference>
<proteinExistence type="predicted"/>
<dbReference type="InterPro" id="IPR004045">
    <property type="entry name" value="Glutathione_S-Trfase_N"/>
</dbReference>
<dbReference type="RefSeq" id="WP_282586130.1">
    <property type="nucleotide sequence ID" value="NZ_JAMOIM010000011.1"/>
</dbReference>
<comment type="caution">
    <text evidence="3">The sequence shown here is derived from an EMBL/GenBank/DDBJ whole genome shotgun (WGS) entry which is preliminary data.</text>
</comment>
<protein>
    <submittedName>
        <fullName evidence="3">Glutathione S-transferase family protein</fullName>
    </submittedName>
</protein>
<dbReference type="CDD" id="cd03205">
    <property type="entry name" value="GST_C_6"/>
    <property type="match status" value="1"/>
</dbReference>
<evidence type="ECO:0000313" key="3">
    <source>
        <dbReference type="EMBL" id="MCW6509760.1"/>
    </source>
</evidence>
<dbReference type="SUPFAM" id="SSF52833">
    <property type="entry name" value="Thioredoxin-like"/>
    <property type="match status" value="1"/>
</dbReference>
<dbReference type="Gene3D" id="1.20.1050.10">
    <property type="match status" value="1"/>
</dbReference>
<dbReference type="InterPro" id="IPR036282">
    <property type="entry name" value="Glutathione-S-Trfase_C_sf"/>
</dbReference>
<dbReference type="GO" id="GO:0004364">
    <property type="term" value="F:glutathione transferase activity"/>
    <property type="evidence" value="ECO:0007669"/>
    <property type="project" value="TreeGrafter"/>
</dbReference>
<organism evidence="3 4">
    <name type="scientific">Lichenifustis flavocetrariae</name>
    <dbReference type="NCBI Taxonomy" id="2949735"/>
    <lineage>
        <taxon>Bacteria</taxon>
        <taxon>Pseudomonadati</taxon>
        <taxon>Pseudomonadota</taxon>
        <taxon>Alphaproteobacteria</taxon>
        <taxon>Hyphomicrobiales</taxon>
        <taxon>Lichenihabitantaceae</taxon>
        <taxon>Lichenifustis</taxon>
    </lineage>
</organism>
<dbReference type="GO" id="GO:0016034">
    <property type="term" value="F:maleylacetoacetate isomerase activity"/>
    <property type="evidence" value="ECO:0007669"/>
    <property type="project" value="TreeGrafter"/>
</dbReference>
<dbReference type="Pfam" id="PF13417">
    <property type="entry name" value="GST_N_3"/>
    <property type="match status" value="1"/>
</dbReference>
<dbReference type="EMBL" id="JAMOIM010000011">
    <property type="protein sequence ID" value="MCW6509760.1"/>
    <property type="molecule type" value="Genomic_DNA"/>
</dbReference>
<dbReference type="PROSITE" id="PS50404">
    <property type="entry name" value="GST_NTER"/>
    <property type="match status" value="1"/>
</dbReference>
<reference evidence="3" key="1">
    <citation type="submission" date="2022-05" db="EMBL/GenBank/DDBJ databases">
        <authorList>
            <person name="Pankratov T."/>
        </authorList>
    </citation>
    <scope>NUCLEOTIDE SEQUENCE</scope>
    <source>
        <strain evidence="3">BP6-180914</strain>
    </source>
</reference>